<dbReference type="EMBL" id="VOPL01000005">
    <property type="protein sequence ID" value="TXB68271.1"/>
    <property type="molecule type" value="Genomic_DNA"/>
</dbReference>
<keyword evidence="3 6" id="KW-0378">Hydrolase</keyword>
<keyword evidence="4" id="KW-0460">Magnesium</keyword>
<dbReference type="CDD" id="cd04666">
    <property type="entry name" value="NUDIX_DIPP2_like_Nudt4"/>
    <property type="match status" value="1"/>
</dbReference>
<organism evidence="6 7">
    <name type="scientific">Paracoccus aurantiacus</name>
    <dbReference type="NCBI Taxonomy" id="2599412"/>
    <lineage>
        <taxon>Bacteria</taxon>
        <taxon>Pseudomonadati</taxon>
        <taxon>Pseudomonadota</taxon>
        <taxon>Alphaproteobacteria</taxon>
        <taxon>Rhodobacterales</taxon>
        <taxon>Paracoccaceae</taxon>
        <taxon>Paracoccus</taxon>
    </lineage>
</organism>
<gene>
    <name evidence="6" type="ORF">FQV27_12895</name>
</gene>
<dbReference type="GO" id="GO:0005737">
    <property type="term" value="C:cytoplasm"/>
    <property type="evidence" value="ECO:0007669"/>
    <property type="project" value="TreeGrafter"/>
</dbReference>
<reference evidence="6 7" key="1">
    <citation type="submission" date="2019-08" db="EMBL/GenBank/DDBJ databases">
        <authorList>
            <person name="Ye J."/>
        </authorList>
    </citation>
    <scope>NUCLEOTIDE SEQUENCE [LARGE SCALE GENOMIC DNA]</scope>
    <source>
        <strain evidence="6 7">TK008</strain>
    </source>
</reference>
<dbReference type="InterPro" id="IPR000086">
    <property type="entry name" value="NUDIX_hydrolase_dom"/>
</dbReference>
<dbReference type="SUPFAM" id="SSF55811">
    <property type="entry name" value="Nudix"/>
    <property type="match status" value="1"/>
</dbReference>
<dbReference type="Proteomes" id="UP000321562">
    <property type="component" value="Unassembled WGS sequence"/>
</dbReference>
<proteinExistence type="predicted"/>
<comment type="cofactor">
    <cofactor evidence="1">
        <name>Mg(2+)</name>
        <dbReference type="ChEBI" id="CHEBI:18420"/>
    </cofactor>
</comment>
<name>A0A5C6S173_9RHOB</name>
<dbReference type="InterPro" id="IPR047198">
    <property type="entry name" value="DDP-like_NUDIX"/>
</dbReference>
<keyword evidence="7" id="KW-1185">Reference proteome</keyword>
<keyword evidence="2" id="KW-0479">Metal-binding</keyword>
<protein>
    <submittedName>
        <fullName evidence="6">NUDIX hydrolase</fullName>
    </submittedName>
</protein>
<dbReference type="InterPro" id="IPR015797">
    <property type="entry name" value="NUDIX_hydrolase-like_dom_sf"/>
</dbReference>
<dbReference type="AlphaFoldDB" id="A0A5C6S173"/>
<dbReference type="GO" id="GO:0046872">
    <property type="term" value="F:metal ion binding"/>
    <property type="evidence" value="ECO:0007669"/>
    <property type="project" value="UniProtKB-KW"/>
</dbReference>
<sequence length="156" mass="16941">MNDLLRGALGKALGRRPPALQVAALCVSAETGKVLLITSRGTKRWIIPKGWPMTGRSAAGAALQEAWEEAGVRGKVDEVAFGEYSYLKRLPGGISQPVIAQVHMVRVTSLVRDYPEHRQRQRKWFSAAKAAELVDEDGLKALIGRLEGEAKPGKKG</sequence>
<dbReference type="PROSITE" id="PS51462">
    <property type="entry name" value="NUDIX"/>
    <property type="match status" value="1"/>
</dbReference>
<evidence type="ECO:0000313" key="7">
    <source>
        <dbReference type="Proteomes" id="UP000321562"/>
    </source>
</evidence>
<dbReference type="OrthoDB" id="7066910at2"/>
<dbReference type="PANTHER" id="PTHR12629">
    <property type="entry name" value="DIPHOSPHOINOSITOL POLYPHOSPHATE PHOSPHOHYDROLASE"/>
    <property type="match status" value="1"/>
</dbReference>
<dbReference type="Gene3D" id="3.90.79.10">
    <property type="entry name" value="Nucleoside Triphosphate Pyrophosphohydrolase"/>
    <property type="match status" value="1"/>
</dbReference>
<dbReference type="PANTHER" id="PTHR12629:SF0">
    <property type="entry name" value="DIPHOSPHOINOSITOL-POLYPHOSPHATE DIPHOSPHATASE"/>
    <property type="match status" value="1"/>
</dbReference>
<evidence type="ECO:0000256" key="3">
    <source>
        <dbReference type="ARBA" id="ARBA00022801"/>
    </source>
</evidence>
<evidence type="ECO:0000256" key="2">
    <source>
        <dbReference type="ARBA" id="ARBA00022723"/>
    </source>
</evidence>
<feature type="domain" description="Nudix hydrolase" evidence="5">
    <location>
        <begin position="17"/>
        <end position="147"/>
    </location>
</feature>
<accession>A0A5C6S173</accession>
<evidence type="ECO:0000259" key="5">
    <source>
        <dbReference type="PROSITE" id="PS51462"/>
    </source>
</evidence>
<dbReference type="GO" id="GO:0016462">
    <property type="term" value="F:pyrophosphatase activity"/>
    <property type="evidence" value="ECO:0007669"/>
    <property type="project" value="InterPro"/>
</dbReference>
<evidence type="ECO:0000256" key="1">
    <source>
        <dbReference type="ARBA" id="ARBA00001946"/>
    </source>
</evidence>
<evidence type="ECO:0000313" key="6">
    <source>
        <dbReference type="EMBL" id="TXB68271.1"/>
    </source>
</evidence>
<dbReference type="Pfam" id="PF00293">
    <property type="entry name" value="NUDIX"/>
    <property type="match status" value="1"/>
</dbReference>
<comment type="caution">
    <text evidence="6">The sequence shown here is derived from an EMBL/GenBank/DDBJ whole genome shotgun (WGS) entry which is preliminary data.</text>
</comment>
<evidence type="ECO:0000256" key="4">
    <source>
        <dbReference type="ARBA" id="ARBA00022842"/>
    </source>
</evidence>